<name>A0A0P6YKH4_9CHLR</name>
<dbReference type="Proteomes" id="UP000050501">
    <property type="component" value="Unassembled WGS sequence"/>
</dbReference>
<feature type="domain" description="Aminotransferase class V" evidence="1">
    <location>
        <begin position="250"/>
        <end position="361"/>
    </location>
</feature>
<organism evidence="2 3">
    <name type="scientific">Levilinea saccharolytica</name>
    <dbReference type="NCBI Taxonomy" id="229921"/>
    <lineage>
        <taxon>Bacteria</taxon>
        <taxon>Bacillati</taxon>
        <taxon>Chloroflexota</taxon>
        <taxon>Anaerolineae</taxon>
        <taxon>Anaerolineales</taxon>
        <taxon>Anaerolineaceae</taxon>
        <taxon>Levilinea</taxon>
    </lineage>
</organism>
<dbReference type="OrthoDB" id="9787096at2"/>
<dbReference type="InterPro" id="IPR015421">
    <property type="entry name" value="PyrdxlP-dep_Trfase_major"/>
</dbReference>
<dbReference type="Gene3D" id="3.40.640.10">
    <property type="entry name" value="Type I PLP-dependent aspartate aminotransferase-like (Major domain)"/>
    <property type="match status" value="1"/>
</dbReference>
<dbReference type="RefSeq" id="WP_062418232.1">
    <property type="nucleotide sequence ID" value="NZ_DF967974.1"/>
</dbReference>
<dbReference type="SUPFAM" id="SSF53383">
    <property type="entry name" value="PLP-dependent transferases"/>
    <property type="match status" value="1"/>
</dbReference>
<dbReference type="AlphaFoldDB" id="A0A0P6YKH4"/>
<dbReference type="Pfam" id="PF00266">
    <property type="entry name" value="Aminotran_5"/>
    <property type="match status" value="1"/>
</dbReference>
<evidence type="ECO:0000313" key="3">
    <source>
        <dbReference type="Proteomes" id="UP000050501"/>
    </source>
</evidence>
<comment type="caution">
    <text evidence="2">The sequence shown here is derived from an EMBL/GenBank/DDBJ whole genome shotgun (WGS) entry which is preliminary data.</text>
</comment>
<dbReference type="STRING" id="229921.ADN01_08725"/>
<keyword evidence="3" id="KW-1185">Reference proteome</keyword>
<accession>A0A0P6YKH4</accession>
<sequence>MAKKFQFRYQMYKHLQANQAGIYAECRQAAEEVGITGEWKGNVGLTGAVSGCHGLLGRKVEDAMNDVARKVLPSAVLDERLRDVVKAYYGDEYDAVLVNTCEAGLNTAFDVLCMPPTLGRGEPYRARYLAPYERHTHHQAAYGRPFPPKYKEVNAERGEAAGEYGVQGKRAFNLDTVYVRPVGAEYPCHGIKNNPIIHLSNVDGGKTVDLFDTIAMRHIDTLAGLVCVGYDTPGYGYGDQDAEGTPVLQKGLGDLALKYDIPFIVDNAWGVPFIGTDIRKIGCDVIIYSMDKASGAPTCGLIIGKEEPMVLMRRALGVHGARYGTLSSHGKAAYVGFDPGKEALAGAIAAMQILKETPEIALQATQDLYRICLEEFELLPASLKPGWNICMSKNSLAVELNYFDTWKHNEAGIPVFSIEDMYAGSHVLQNAMSQMGMVPTIAYDANIFVSNGIGNLDEEGRLMEKPTRMSIRAMFKAIEIISRYAGLLD</sequence>
<evidence type="ECO:0000313" key="2">
    <source>
        <dbReference type="EMBL" id="KPL82983.1"/>
    </source>
</evidence>
<gene>
    <name evidence="2" type="ORF">ADN01_08725</name>
</gene>
<proteinExistence type="predicted"/>
<evidence type="ECO:0000259" key="1">
    <source>
        <dbReference type="Pfam" id="PF00266"/>
    </source>
</evidence>
<reference evidence="2 3" key="1">
    <citation type="submission" date="2015-07" db="EMBL/GenBank/DDBJ databases">
        <title>Genome sequence of Levilinea saccharolytica DSM 16555.</title>
        <authorList>
            <person name="Hemp J."/>
            <person name="Ward L.M."/>
            <person name="Pace L.A."/>
            <person name="Fischer W.W."/>
        </authorList>
    </citation>
    <scope>NUCLEOTIDE SEQUENCE [LARGE SCALE GENOMIC DNA]</scope>
    <source>
        <strain evidence="2 3">KIBI-1</strain>
    </source>
</reference>
<dbReference type="InterPro" id="IPR015424">
    <property type="entry name" value="PyrdxlP-dep_Trfase"/>
</dbReference>
<dbReference type="PATRIC" id="fig|229921.5.peg.1958"/>
<dbReference type="InterPro" id="IPR000192">
    <property type="entry name" value="Aminotrans_V_dom"/>
</dbReference>
<protein>
    <recommendedName>
        <fullName evidence="1">Aminotransferase class V domain-containing protein</fullName>
    </recommendedName>
</protein>
<dbReference type="EMBL" id="LGCM01000033">
    <property type="protein sequence ID" value="KPL82983.1"/>
    <property type="molecule type" value="Genomic_DNA"/>
</dbReference>